<dbReference type="EMBL" id="UOEP01000099">
    <property type="protein sequence ID" value="VAW19445.1"/>
    <property type="molecule type" value="Genomic_DNA"/>
</dbReference>
<dbReference type="InterPro" id="IPR011871">
    <property type="entry name" value="Fib_succ_major"/>
</dbReference>
<dbReference type="Pfam" id="PF09603">
    <property type="entry name" value="Fib_succ_major"/>
    <property type="match status" value="1"/>
</dbReference>
<accession>A0A3B0TL75</accession>
<feature type="domain" description="Fibrobacter succinogenes major paralogous" evidence="1">
    <location>
        <begin position="58"/>
        <end position="207"/>
    </location>
</feature>
<proteinExistence type="predicted"/>
<name>A0A3B0TL75_9ZZZZ</name>
<evidence type="ECO:0000313" key="2">
    <source>
        <dbReference type="EMBL" id="VAW19445.1"/>
    </source>
</evidence>
<protein>
    <recommendedName>
        <fullName evidence="1">Fibrobacter succinogenes major paralogous domain-containing protein</fullName>
    </recommendedName>
</protein>
<dbReference type="NCBIfam" id="TIGR02145">
    <property type="entry name" value="Fib_succ_major"/>
    <property type="match status" value="1"/>
</dbReference>
<organism evidence="2">
    <name type="scientific">hydrothermal vent metagenome</name>
    <dbReference type="NCBI Taxonomy" id="652676"/>
    <lineage>
        <taxon>unclassified sequences</taxon>
        <taxon>metagenomes</taxon>
        <taxon>ecological metagenomes</taxon>
    </lineage>
</organism>
<gene>
    <name evidence="2" type="ORF">MNBD_BACTEROID01-620</name>
</gene>
<reference evidence="2" key="1">
    <citation type="submission" date="2018-06" db="EMBL/GenBank/DDBJ databases">
        <authorList>
            <person name="Zhirakovskaya E."/>
        </authorList>
    </citation>
    <scope>NUCLEOTIDE SEQUENCE</scope>
</reference>
<sequence>MNMKQLVKPMASAGIFLVLLLFTWQKSHAQTMGSMTDPRDGQDYKTVSYDNVLSDTSVTWMAENLNYKIPGSYVYDNKEELRAKIGLLYTWEAAMKACPKGWHLPSDNEWEMLVDKFGGYEKAGKALKSKKGWAEVNGTNSSGFNAIPAGYRATDGSFDYLDRFGFWWSSTDAGEDEAWTRYLYWYNSKVFRNANPKSNAGSCRCVQDIAPVK</sequence>
<evidence type="ECO:0000259" key="1">
    <source>
        <dbReference type="Pfam" id="PF09603"/>
    </source>
</evidence>
<dbReference type="AlphaFoldDB" id="A0A3B0TL75"/>